<evidence type="ECO:0000256" key="1">
    <source>
        <dbReference type="SAM" id="Phobius"/>
    </source>
</evidence>
<organism evidence="3">
    <name type="scientific">Glycine max</name>
    <name type="common">Soybean</name>
    <name type="synonym">Glycine hispida</name>
    <dbReference type="NCBI Taxonomy" id="3847"/>
    <lineage>
        <taxon>Eukaryota</taxon>
        <taxon>Viridiplantae</taxon>
        <taxon>Streptophyta</taxon>
        <taxon>Embryophyta</taxon>
        <taxon>Tracheophyta</taxon>
        <taxon>Spermatophyta</taxon>
        <taxon>Magnoliopsida</taxon>
        <taxon>eudicotyledons</taxon>
        <taxon>Gunneridae</taxon>
        <taxon>Pentapetalae</taxon>
        <taxon>rosids</taxon>
        <taxon>fabids</taxon>
        <taxon>Fabales</taxon>
        <taxon>Fabaceae</taxon>
        <taxon>Papilionoideae</taxon>
        <taxon>50 kb inversion clade</taxon>
        <taxon>NPAAA clade</taxon>
        <taxon>indigoferoid/millettioid clade</taxon>
        <taxon>Phaseoleae</taxon>
        <taxon>Glycine</taxon>
        <taxon>Glycine subgen. Soja</taxon>
    </lineage>
</organism>
<dbReference type="Gramene" id="KRG91654">
    <property type="protein sequence ID" value="KRG91654"/>
    <property type="gene ID" value="GLYMA_20G167000"/>
</dbReference>
<proteinExistence type="predicted"/>
<dbReference type="InParanoid" id="K7N3X0"/>
<keyword evidence="1" id="KW-1133">Transmembrane helix</keyword>
<reference evidence="3" key="2">
    <citation type="submission" date="2018-02" db="UniProtKB">
        <authorList>
            <consortium name="EnsemblPlants"/>
        </authorList>
    </citation>
    <scope>IDENTIFICATION</scope>
    <source>
        <strain evidence="3">Williams 82</strain>
    </source>
</reference>
<reference evidence="2 3" key="1">
    <citation type="journal article" date="2010" name="Nature">
        <title>Genome sequence of the palaeopolyploid soybean.</title>
        <authorList>
            <person name="Schmutz J."/>
            <person name="Cannon S.B."/>
            <person name="Schlueter J."/>
            <person name="Ma J."/>
            <person name="Mitros T."/>
            <person name="Nelson W."/>
            <person name="Hyten D.L."/>
            <person name="Song Q."/>
            <person name="Thelen J.J."/>
            <person name="Cheng J."/>
            <person name="Xu D."/>
            <person name="Hellsten U."/>
            <person name="May G.D."/>
            <person name="Yu Y."/>
            <person name="Sakurai T."/>
            <person name="Umezawa T."/>
            <person name="Bhattacharyya M.K."/>
            <person name="Sandhu D."/>
            <person name="Valliyodan B."/>
            <person name="Lindquist E."/>
            <person name="Peto M."/>
            <person name="Grant D."/>
            <person name="Shu S."/>
            <person name="Goodstein D."/>
            <person name="Barry K."/>
            <person name="Futrell-Griggs M."/>
            <person name="Abernathy B."/>
            <person name="Du J."/>
            <person name="Tian Z."/>
            <person name="Zhu L."/>
            <person name="Gill N."/>
            <person name="Joshi T."/>
            <person name="Libault M."/>
            <person name="Sethuraman A."/>
            <person name="Zhang X.-C."/>
            <person name="Shinozaki K."/>
            <person name="Nguyen H.T."/>
            <person name="Wing R.A."/>
            <person name="Cregan P."/>
            <person name="Specht J."/>
            <person name="Grimwood J."/>
            <person name="Rokhsar D."/>
            <person name="Stacey G."/>
            <person name="Shoemaker R.C."/>
            <person name="Jackson S.A."/>
        </authorList>
    </citation>
    <scope>NUCLEOTIDE SEQUENCE [LARGE SCALE GENOMIC DNA]</scope>
    <source>
        <strain evidence="3">cv. Williams 82</strain>
        <tissue evidence="2">Callus</tissue>
    </source>
</reference>
<sequence length="56" mass="6548">MSFLLHATPLFVFNFHSLFFLNFLFSFMIKMMPNDAQLKTALSSFSMVYDLSLTFP</sequence>
<evidence type="ECO:0000313" key="3">
    <source>
        <dbReference type="EnsemblPlants" id="KRG91654"/>
    </source>
</evidence>
<keyword evidence="4" id="KW-1185">Reference proteome</keyword>
<dbReference type="EnsemblPlants" id="KRG91654">
    <property type="protein sequence ID" value="KRG91654"/>
    <property type="gene ID" value="GLYMA_20G167000"/>
</dbReference>
<dbReference type="Proteomes" id="UP000008827">
    <property type="component" value="Chromosome 20"/>
</dbReference>
<protein>
    <submittedName>
        <fullName evidence="2 3">Uncharacterized protein</fullName>
    </submittedName>
</protein>
<evidence type="ECO:0000313" key="2">
    <source>
        <dbReference type="EMBL" id="KRG91654.1"/>
    </source>
</evidence>
<name>K7N3X0_SOYBN</name>
<dbReference type="HOGENOM" id="CLU_3018144_0_0_1"/>
<dbReference type="PaxDb" id="3847-GLYMA20G30680.1"/>
<dbReference type="AlphaFoldDB" id="K7N3X0"/>
<keyword evidence="1" id="KW-0812">Transmembrane</keyword>
<gene>
    <name evidence="2" type="ORF">GLYMA_20G167000</name>
</gene>
<reference evidence="2" key="3">
    <citation type="submission" date="2018-07" db="EMBL/GenBank/DDBJ databases">
        <title>WGS assembly of Glycine max.</title>
        <authorList>
            <person name="Schmutz J."/>
            <person name="Cannon S."/>
            <person name="Schlueter J."/>
            <person name="Ma J."/>
            <person name="Mitros T."/>
            <person name="Nelson W."/>
            <person name="Hyten D."/>
            <person name="Song Q."/>
            <person name="Thelen J."/>
            <person name="Cheng J."/>
            <person name="Xu D."/>
            <person name="Hellsten U."/>
            <person name="May G."/>
            <person name="Yu Y."/>
            <person name="Sakurai T."/>
            <person name="Umezawa T."/>
            <person name="Bhattacharyya M."/>
            <person name="Sandhu D."/>
            <person name="Valliyodan B."/>
            <person name="Lindquist E."/>
            <person name="Peto M."/>
            <person name="Grant D."/>
            <person name="Shu S."/>
            <person name="Goodstein D."/>
            <person name="Barry K."/>
            <person name="Futrell-Griggs M."/>
            <person name="Abernathy B."/>
            <person name="Du J."/>
            <person name="Tian Z."/>
            <person name="Zhu L."/>
            <person name="Gill N."/>
            <person name="Joshi T."/>
            <person name="Libault M."/>
            <person name="Sethuraman A."/>
            <person name="Zhang X."/>
            <person name="Shinozaki K."/>
            <person name="Nguyen H."/>
            <person name="Wing R."/>
            <person name="Cregan P."/>
            <person name="Specht J."/>
            <person name="Grimwood J."/>
            <person name="Rokhsar D."/>
            <person name="Stacey G."/>
            <person name="Shoemaker R."/>
            <person name="Jackson S."/>
        </authorList>
    </citation>
    <scope>NUCLEOTIDE SEQUENCE</scope>
    <source>
        <tissue evidence="2">Callus</tissue>
    </source>
</reference>
<dbReference type="EMBL" id="CM000853">
    <property type="protein sequence ID" value="KRG91654.1"/>
    <property type="molecule type" value="Genomic_DNA"/>
</dbReference>
<accession>K7N3X0</accession>
<feature type="transmembrane region" description="Helical" evidence="1">
    <location>
        <begin position="6"/>
        <end position="29"/>
    </location>
</feature>
<keyword evidence="1" id="KW-0472">Membrane</keyword>
<evidence type="ECO:0000313" key="4">
    <source>
        <dbReference type="Proteomes" id="UP000008827"/>
    </source>
</evidence>